<evidence type="ECO:0000313" key="14">
    <source>
        <dbReference type="WBParaSite" id="ACRNAN_scaffold493.g17087.t1"/>
    </source>
</evidence>
<protein>
    <recommendedName>
        <fullName evidence="2">non-specific serine/threonine protein kinase</fullName>
        <ecNumber evidence="2">2.7.11.1</ecNumber>
    </recommendedName>
</protein>
<evidence type="ECO:0000256" key="5">
    <source>
        <dbReference type="ARBA" id="ARBA00022741"/>
    </source>
</evidence>
<evidence type="ECO:0000256" key="2">
    <source>
        <dbReference type="ARBA" id="ARBA00012513"/>
    </source>
</evidence>
<evidence type="ECO:0000256" key="1">
    <source>
        <dbReference type="ARBA" id="ARBA00001946"/>
    </source>
</evidence>
<organism evidence="13 14">
    <name type="scientific">Acrobeloides nanus</name>
    <dbReference type="NCBI Taxonomy" id="290746"/>
    <lineage>
        <taxon>Eukaryota</taxon>
        <taxon>Metazoa</taxon>
        <taxon>Ecdysozoa</taxon>
        <taxon>Nematoda</taxon>
        <taxon>Chromadorea</taxon>
        <taxon>Rhabditida</taxon>
        <taxon>Tylenchina</taxon>
        <taxon>Cephalobomorpha</taxon>
        <taxon>Cephaloboidea</taxon>
        <taxon>Cephalobidae</taxon>
        <taxon>Acrobeloides</taxon>
    </lineage>
</organism>
<feature type="compositionally biased region" description="Low complexity" evidence="11">
    <location>
        <begin position="1009"/>
        <end position="1021"/>
    </location>
</feature>
<feature type="compositionally biased region" description="Polar residues" evidence="11">
    <location>
        <begin position="675"/>
        <end position="687"/>
    </location>
</feature>
<feature type="region of interest" description="Disordered" evidence="11">
    <location>
        <begin position="650"/>
        <end position="687"/>
    </location>
</feature>
<feature type="domain" description="Protein kinase" evidence="12">
    <location>
        <begin position="21"/>
        <end position="289"/>
    </location>
</feature>
<evidence type="ECO:0000256" key="10">
    <source>
        <dbReference type="PROSITE-ProRule" id="PRU10141"/>
    </source>
</evidence>
<dbReference type="Proteomes" id="UP000887540">
    <property type="component" value="Unplaced"/>
</dbReference>
<feature type="region of interest" description="Disordered" evidence="11">
    <location>
        <begin position="699"/>
        <end position="721"/>
    </location>
</feature>
<evidence type="ECO:0000256" key="7">
    <source>
        <dbReference type="ARBA" id="ARBA00022840"/>
    </source>
</evidence>
<dbReference type="WBParaSite" id="ACRNAN_scaffold493.g17087.t1">
    <property type="protein sequence ID" value="ACRNAN_scaffold493.g17087.t1"/>
    <property type="gene ID" value="ACRNAN_scaffold493.g17087"/>
</dbReference>
<reference evidence="14" key="1">
    <citation type="submission" date="2022-11" db="UniProtKB">
        <authorList>
            <consortium name="WormBaseParasite"/>
        </authorList>
    </citation>
    <scope>IDENTIFICATION</scope>
</reference>
<dbReference type="PANTHER" id="PTHR24346:SF45">
    <property type="entry name" value="PROTEIN KINASE DOMAIN-CONTAINING PROTEIN"/>
    <property type="match status" value="1"/>
</dbReference>
<sequence length="1071" mass="120110">MNSKFRRKSGSINDTRIAGLYDLEHTIGKGHFAVVKLARHVFTGEKVAVKVIDKTKMQEDTRKYMMQEVRCMKLVQHPNIVRLYEVIDTQTKLFLILELGDYDMYDYIMKNLDKGCKESDAQQYFSQIIKAIDYCHTLHVVHRDLKLENVVFFEKLGMVKLTDFGFSNLYTPGQQLNTSCGSLAYSAPEILLGDAYDPTAVDIWSLGVILYMLVCGRLPFQEANESETLTKILDCRFTLPDHLSTPSTYYLLAERVLASYREEQANRLLCAIQTPSDDKEIFDNEHNFSCTATVSGGFQTRSRSNSWRGASSKRAFTILKEESEEELSSYLRSSSRQSSRFFKETIPIIRREHSQSSRLTMGSRASSSDSCFAAPCPILEVTDDKENADEIDELSTSPPYTLNILGTAHEHRAFNHLPSFSFDELSPIHEYDSAASFSQTFVEHAQDVLDSNFSESESKPRFTIDSVSSQSSTGQKIDEIFEAIGISPKRNRLKLMQSLELPEWEPFTKPDSICHLPRTPSAPMTISSIVKKRLRRTQLLRRNSSPSVSMFGGLHSSRDRISPQAIQELLEFSRTSGIRRAASPDSRFSSRSPSPPTSSGRTSPAFSGIVSGIARLKSSMITSTSGMRKLSSSPHLLGICEESEDLTDSNASPFYANTSKSGFQKSSPSSKGHLTRNNRSASTGFPSSVTARLQKMSTITNNDVFDNPSTSTAASSRSNSITSLQTYGSARVVRPRQAVVSPDMCRRYEQHQRFVTRSRKSTSCSSSETSDDDTNERKWSLIGSKYCKRNPDDPKPDEDPPKGGTGGGNFHGSLSVKMTIPESETNGNHEQESTTNADNSNNGTKSNKNGNMNRWDSLELLDSCSTYGRYSGVLQPILEHPPDSLLYDRAAFIRCRMFNKSETAREALHDWLQESQVFNDYEVEEYDNYRDKFVNSSPPKFGHMKRASLNPSASSPFYRSLTRSRSLDSTFRSMHDSISNGSRSLMDSRSDSICLDLSDKEDMQISMISDSSSTTIDSGCSSDDEPDQTGITIKFPMNYSPFSLKKPKIDFQENIYKFLRSVHKFSGPLID</sequence>
<dbReference type="GO" id="GO:0004674">
    <property type="term" value="F:protein serine/threonine kinase activity"/>
    <property type="evidence" value="ECO:0007669"/>
    <property type="project" value="UniProtKB-KW"/>
</dbReference>
<keyword evidence="4" id="KW-0808">Transferase</keyword>
<feature type="region of interest" description="Disordered" evidence="11">
    <location>
        <begin position="753"/>
        <end position="853"/>
    </location>
</feature>
<accession>A0A914E0C0</accession>
<dbReference type="Pfam" id="PF00069">
    <property type="entry name" value="Pkinase"/>
    <property type="match status" value="1"/>
</dbReference>
<evidence type="ECO:0000256" key="8">
    <source>
        <dbReference type="ARBA" id="ARBA00047899"/>
    </source>
</evidence>
<evidence type="ECO:0000256" key="4">
    <source>
        <dbReference type="ARBA" id="ARBA00022679"/>
    </source>
</evidence>
<keyword evidence="7 10" id="KW-0067">ATP-binding</keyword>
<feature type="compositionally biased region" description="Low complexity" evidence="11">
    <location>
        <begin position="839"/>
        <end position="853"/>
    </location>
</feature>
<feature type="region of interest" description="Disordered" evidence="11">
    <location>
        <begin position="1009"/>
        <end position="1028"/>
    </location>
</feature>
<evidence type="ECO:0000256" key="9">
    <source>
        <dbReference type="ARBA" id="ARBA00048679"/>
    </source>
</evidence>
<dbReference type="FunFam" id="3.30.200.20:FF:000003">
    <property type="entry name" value="Non-specific serine/threonine protein kinase"/>
    <property type="match status" value="1"/>
</dbReference>
<dbReference type="SUPFAM" id="SSF56112">
    <property type="entry name" value="Protein kinase-like (PK-like)"/>
    <property type="match status" value="1"/>
</dbReference>
<dbReference type="AlphaFoldDB" id="A0A914E0C0"/>
<dbReference type="InterPro" id="IPR008271">
    <property type="entry name" value="Ser/Thr_kinase_AS"/>
</dbReference>
<dbReference type="GO" id="GO:0005524">
    <property type="term" value="F:ATP binding"/>
    <property type="evidence" value="ECO:0007669"/>
    <property type="project" value="UniProtKB-UniRule"/>
</dbReference>
<dbReference type="PROSITE" id="PS00107">
    <property type="entry name" value="PROTEIN_KINASE_ATP"/>
    <property type="match status" value="1"/>
</dbReference>
<dbReference type="PROSITE" id="PS00108">
    <property type="entry name" value="PROTEIN_KINASE_ST"/>
    <property type="match status" value="1"/>
</dbReference>
<dbReference type="InterPro" id="IPR011009">
    <property type="entry name" value="Kinase-like_dom_sf"/>
</dbReference>
<comment type="catalytic activity">
    <reaction evidence="9">
        <text>L-seryl-[protein] + ATP = O-phospho-L-seryl-[protein] + ADP + H(+)</text>
        <dbReference type="Rhea" id="RHEA:17989"/>
        <dbReference type="Rhea" id="RHEA-COMP:9863"/>
        <dbReference type="Rhea" id="RHEA-COMP:11604"/>
        <dbReference type="ChEBI" id="CHEBI:15378"/>
        <dbReference type="ChEBI" id="CHEBI:29999"/>
        <dbReference type="ChEBI" id="CHEBI:30616"/>
        <dbReference type="ChEBI" id="CHEBI:83421"/>
        <dbReference type="ChEBI" id="CHEBI:456216"/>
        <dbReference type="EC" id="2.7.11.1"/>
    </reaction>
</comment>
<keyword evidence="5 10" id="KW-0547">Nucleotide-binding</keyword>
<feature type="compositionally biased region" description="Basic and acidic residues" evidence="11">
    <location>
        <begin position="789"/>
        <end position="801"/>
    </location>
</feature>
<feature type="binding site" evidence="10">
    <location>
        <position position="50"/>
    </location>
    <ligand>
        <name>ATP</name>
        <dbReference type="ChEBI" id="CHEBI:30616"/>
    </ligand>
</feature>
<dbReference type="InterPro" id="IPR017441">
    <property type="entry name" value="Protein_kinase_ATP_BS"/>
</dbReference>
<proteinExistence type="predicted"/>
<feature type="region of interest" description="Disordered" evidence="11">
    <location>
        <begin position="580"/>
        <end position="606"/>
    </location>
</feature>
<dbReference type="PROSITE" id="PS50011">
    <property type="entry name" value="PROTEIN_KINASE_DOM"/>
    <property type="match status" value="1"/>
</dbReference>
<feature type="compositionally biased region" description="Low complexity" evidence="11">
    <location>
        <begin position="709"/>
        <end position="721"/>
    </location>
</feature>
<feature type="compositionally biased region" description="Polar residues" evidence="11">
    <location>
        <begin position="699"/>
        <end position="708"/>
    </location>
</feature>
<evidence type="ECO:0000259" key="12">
    <source>
        <dbReference type="PROSITE" id="PS50011"/>
    </source>
</evidence>
<dbReference type="InterPro" id="IPR000719">
    <property type="entry name" value="Prot_kinase_dom"/>
</dbReference>
<feature type="compositionally biased region" description="Low complexity" evidence="11">
    <location>
        <begin position="580"/>
        <end position="605"/>
    </location>
</feature>
<dbReference type="GO" id="GO:0005737">
    <property type="term" value="C:cytoplasm"/>
    <property type="evidence" value="ECO:0007669"/>
    <property type="project" value="TreeGrafter"/>
</dbReference>
<comment type="catalytic activity">
    <reaction evidence="8">
        <text>L-threonyl-[protein] + ATP = O-phospho-L-threonyl-[protein] + ADP + H(+)</text>
        <dbReference type="Rhea" id="RHEA:46608"/>
        <dbReference type="Rhea" id="RHEA-COMP:11060"/>
        <dbReference type="Rhea" id="RHEA-COMP:11605"/>
        <dbReference type="ChEBI" id="CHEBI:15378"/>
        <dbReference type="ChEBI" id="CHEBI:30013"/>
        <dbReference type="ChEBI" id="CHEBI:30616"/>
        <dbReference type="ChEBI" id="CHEBI:61977"/>
        <dbReference type="ChEBI" id="CHEBI:456216"/>
        <dbReference type="EC" id="2.7.11.1"/>
    </reaction>
</comment>
<dbReference type="EC" id="2.7.11.1" evidence="2"/>
<dbReference type="FunFam" id="1.10.510.10:FF:000571">
    <property type="entry name" value="Maternal embryonic leucine zipper kinase"/>
    <property type="match status" value="1"/>
</dbReference>
<dbReference type="PANTHER" id="PTHR24346">
    <property type="entry name" value="MAP/MICROTUBULE AFFINITY-REGULATING KINASE"/>
    <property type="match status" value="1"/>
</dbReference>
<feature type="compositionally biased region" description="Low complexity" evidence="11">
    <location>
        <begin position="659"/>
        <end position="671"/>
    </location>
</feature>
<dbReference type="GO" id="GO:0035556">
    <property type="term" value="P:intracellular signal transduction"/>
    <property type="evidence" value="ECO:0007669"/>
    <property type="project" value="TreeGrafter"/>
</dbReference>
<dbReference type="SMART" id="SM00220">
    <property type="entry name" value="S_TKc"/>
    <property type="match status" value="1"/>
</dbReference>
<comment type="cofactor">
    <cofactor evidence="1">
        <name>Mg(2+)</name>
        <dbReference type="ChEBI" id="CHEBI:18420"/>
    </cofactor>
</comment>
<evidence type="ECO:0000313" key="13">
    <source>
        <dbReference type="Proteomes" id="UP000887540"/>
    </source>
</evidence>
<keyword evidence="6" id="KW-0418">Kinase</keyword>
<keyword evidence="3" id="KW-0723">Serine/threonine-protein kinase</keyword>
<evidence type="ECO:0000256" key="6">
    <source>
        <dbReference type="ARBA" id="ARBA00022777"/>
    </source>
</evidence>
<keyword evidence="13" id="KW-1185">Reference proteome</keyword>
<name>A0A914E0C0_9BILA</name>
<evidence type="ECO:0000256" key="11">
    <source>
        <dbReference type="SAM" id="MobiDB-lite"/>
    </source>
</evidence>
<dbReference type="Gene3D" id="1.10.510.10">
    <property type="entry name" value="Transferase(Phosphotransferase) domain 1"/>
    <property type="match status" value="1"/>
</dbReference>
<evidence type="ECO:0000256" key="3">
    <source>
        <dbReference type="ARBA" id="ARBA00022527"/>
    </source>
</evidence>